<sequence length="240" mass="27283">MNNFNYVKPCLLLLTINITCLPLLPNLNSKAETKKTNPTLSWVNIFLPLSKPKPPVKPRKAVGRDPGSSTPNSVCMISPDAPMDKTRVVWNNRPLFLWQGNPLEVGLNKDRKTKLWTQKIAPGQQFINYTGESLQPGLKYFWVVWNKDSTTGEMQVTANIPFQVMETQQRDRITNELKSLENQYKGANGEAIALTKADYFIQQELWADALQQAYSVEKPSAELLKTRKAILQQMKTECDK</sequence>
<feature type="coiled-coil region" evidence="1">
    <location>
        <begin position="163"/>
        <end position="197"/>
    </location>
</feature>
<keyword evidence="1" id="KW-0175">Coiled coil</keyword>
<proteinExistence type="predicted"/>
<keyword evidence="4" id="KW-1185">Reference proteome</keyword>
<gene>
    <name evidence="3" type="ORF">H6G81_09795</name>
</gene>
<protein>
    <recommendedName>
        <fullName evidence="5">DUF928 domain-containing protein</fullName>
    </recommendedName>
</protein>
<organism evidence="3 4">
    <name type="scientific">Scytonema hofmannii FACHB-248</name>
    <dbReference type="NCBI Taxonomy" id="1842502"/>
    <lineage>
        <taxon>Bacteria</taxon>
        <taxon>Bacillati</taxon>
        <taxon>Cyanobacteriota</taxon>
        <taxon>Cyanophyceae</taxon>
        <taxon>Nostocales</taxon>
        <taxon>Scytonemataceae</taxon>
        <taxon>Scytonema</taxon>
    </lineage>
</organism>
<dbReference type="Proteomes" id="UP000660380">
    <property type="component" value="Unassembled WGS sequence"/>
</dbReference>
<comment type="caution">
    <text evidence="3">The sequence shown here is derived from an EMBL/GenBank/DDBJ whole genome shotgun (WGS) entry which is preliminary data.</text>
</comment>
<accession>A0ABR8GP45</accession>
<dbReference type="RefSeq" id="WP_051502748.1">
    <property type="nucleotide sequence ID" value="NZ_JACJTA010000015.1"/>
</dbReference>
<evidence type="ECO:0000313" key="4">
    <source>
        <dbReference type="Proteomes" id="UP000660380"/>
    </source>
</evidence>
<reference evidence="3 4" key="1">
    <citation type="journal article" date="2020" name="ISME J.">
        <title>Comparative genomics reveals insights into cyanobacterial evolution and habitat adaptation.</title>
        <authorList>
            <person name="Chen M.Y."/>
            <person name="Teng W.K."/>
            <person name="Zhao L."/>
            <person name="Hu C.X."/>
            <person name="Zhou Y.K."/>
            <person name="Han B.P."/>
            <person name="Song L.R."/>
            <person name="Shu W.S."/>
        </authorList>
    </citation>
    <scope>NUCLEOTIDE SEQUENCE [LARGE SCALE GENOMIC DNA]</scope>
    <source>
        <strain evidence="3 4">FACHB-248</strain>
    </source>
</reference>
<evidence type="ECO:0000313" key="3">
    <source>
        <dbReference type="EMBL" id="MBD2604809.1"/>
    </source>
</evidence>
<name>A0ABR8GP45_9CYAN</name>
<feature type="region of interest" description="Disordered" evidence="2">
    <location>
        <begin position="54"/>
        <end position="77"/>
    </location>
</feature>
<evidence type="ECO:0000256" key="1">
    <source>
        <dbReference type="SAM" id="Coils"/>
    </source>
</evidence>
<evidence type="ECO:0000256" key="2">
    <source>
        <dbReference type="SAM" id="MobiDB-lite"/>
    </source>
</evidence>
<evidence type="ECO:0008006" key="5">
    <source>
        <dbReference type="Google" id="ProtNLM"/>
    </source>
</evidence>
<dbReference type="EMBL" id="JACJTA010000015">
    <property type="protein sequence ID" value="MBD2604809.1"/>
    <property type="molecule type" value="Genomic_DNA"/>
</dbReference>